<dbReference type="AlphaFoldDB" id="A0A2I0KSG5"/>
<keyword evidence="1" id="KW-0812">Transmembrane</keyword>
<organism evidence="2 3">
    <name type="scientific">Punica granatum</name>
    <name type="common">Pomegranate</name>
    <dbReference type="NCBI Taxonomy" id="22663"/>
    <lineage>
        <taxon>Eukaryota</taxon>
        <taxon>Viridiplantae</taxon>
        <taxon>Streptophyta</taxon>
        <taxon>Embryophyta</taxon>
        <taxon>Tracheophyta</taxon>
        <taxon>Spermatophyta</taxon>
        <taxon>Magnoliopsida</taxon>
        <taxon>eudicotyledons</taxon>
        <taxon>Gunneridae</taxon>
        <taxon>Pentapetalae</taxon>
        <taxon>rosids</taxon>
        <taxon>malvids</taxon>
        <taxon>Myrtales</taxon>
        <taxon>Lythraceae</taxon>
        <taxon>Punica</taxon>
    </lineage>
</organism>
<proteinExistence type="predicted"/>
<accession>A0A2I0KSG5</accession>
<name>A0A2I0KSG5_PUNGR</name>
<comment type="caution">
    <text evidence="2">The sequence shown here is derived from an EMBL/GenBank/DDBJ whole genome shotgun (WGS) entry which is preliminary data.</text>
</comment>
<evidence type="ECO:0000313" key="2">
    <source>
        <dbReference type="EMBL" id="PKI71415.1"/>
    </source>
</evidence>
<keyword evidence="1" id="KW-1133">Transmembrane helix</keyword>
<sequence length="104" mass="11940">MGPRRLAHRAPHTHPHILRGASQYVLYRNHKLRIDDVYGPDSNFALLLDSHPFVTIKASSPSLSPLSFVKFPVYRRGAVFFFFVCVSFFLLILLLLLLFTLFHG</sequence>
<evidence type="ECO:0000256" key="1">
    <source>
        <dbReference type="SAM" id="Phobius"/>
    </source>
</evidence>
<feature type="transmembrane region" description="Helical" evidence="1">
    <location>
        <begin position="78"/>
        <end position="102"/>
    </location>
</feature>
<dbReference type="Proteomes" id="UP000233551">
    <property type="component" value="Unassembled WGS sequence"/>
</dbReference>
<reference evidence="2 3" key="1">
    <citation type="submission" date="2017-11" db="EMBL/GenBank/DDBJ databases">
        <title>De-novo sequencing of pomegranate (Punica granatum L.) genome.</title>
        <authorList>
            <person name="Akparov Z."/>
            <person name="Amiraslanov A."/>
            <person name="Hajiyeva S."/>
            <person name="Abbasov M."/>
            <person name="Kaur K."/>
            <person name="Hamwieh A."/>
            <person name="Solovyev V."/>
            <person name="Salamov A."/>
            <person name="Braich B."/>
            <person name="Kosarev P."/>
            <person name="Mahmoud A."/>
            <person name="Hajiyev E."/>
            <person name="Babayeva S."/>
            <person name="Izzatullayeva V."/>
            <person name="Mammadov A."/>
            <person name="Mammadov A."/>
            <person name="Sharifova S."/>
            <person name="Ojaghi J."/>
            <person name="Eynullazada K."/>
            <person name="Bayramov B."/>
            <person name="Abdulazimova A."/>
            <person name="Shahmuradov I."/>
        </authorList>
    </citation>
    <scope>NUCLEOTIDE SEQUENCE [LARGE SCALE GENOMIC DNA]</scope>
    <source>
        <strain evidence="3">cv. AG2017</strain>
        <tissue evidence="2">Leaf</tissue>
    </source>
</reference>
<protein>
    <submittedName>
        <fullName evidence="2">Uncharacterized protein</fullName>
    </submittedName>
</protein>
<keyword evidence="1" id="KW-0472">Membrane</keyword>
<dbReference type="EMBL" id="PGOL01000378">
    <property type="protein sequence ID" value="PKI71415.1"/>
    <property type="molecule type" value="Genomic_DNA"/>
</dbReference>
<keyword evidence="3" id="KW-1185">Reference proteome</keyword>
<evidence type="ECO:0000313" key="3">
    <source>
        <dbReference type="Proteomes" id="UP000233551"/>
    </source>
</evidence>
<gene>
    <name evidence="2" type="ORF">CRG98_008194</name>
</gene>